<organism evidence="2 3">
    <name type="scientific">Posidoniimonas polymericola</name>
    <dbReference type="NCBI Taxonomy" id="2528002"/>
    <lineage>
        <taxon>Bacteria</taxon>
        <taxon>Pseudomonadati</taxon>
        <taxon>Planctomycetota</taxon>
        <taxon>Planctomycetia</taxon>
        <taxon>Pirellulales</taxon>
        <taxon>Lacipirellulaceae</taxon>
        <taxon>Posidoniimonas</taxon>
    </lineage>
</organism>
<evidence type="ECO:0000313" key="3">
    <source>
        <dbReference type="Proteomes" id="UP000318478"/>
    </source>
</evidence>
<name>A0A5C5YES1_9BACT</name>
<dbReference type="SUPFAM" id="SSF63825">
    <property type="entry name" value="YWTD domain"/>
    <property type="match status" value="1"/>
</dbReference>
<gene>
    <name evidence="2" type="ORF">Pla123a_38240</name>
</gene>
<feature type="chain" id="PRO_5022876277" description="NHL repeat protein" evidence="1">
    <location>
        <begin position="21"/>
        <end position="355"/>
    </location>
</feature>
<dbReference type="EMBL" id="SJPO01000010">
    <property type="protein sequence ID" value="TWT73488.1"/>
    <property type="molecule type" value="Genomic_DNA"/>
</dbReference>
<dbReference type="AlphaFoldDB" id="A0A5C5YES1"/>
<comment type="caution">
    <text evidence="2">The sequence shown here is derived from an EMBL/GenBank/DDBJ whole genome shotgun (WGS) entry which is preliminary data.</text>
</comment>
<dbReference type="RefSeq" id="WP_146589868.1">
    <property type="nucleotide sequence ID" value="NZ_SJPO01000010.1"/>
</dbReference>
<dbReference type="Gene3D" id="2.120.10.30">
    <property type="entry name" value="TolB, C-terminal domain"/>
    <property type="match status" value="1"/>
</dbReference>
<protein>
    <recommendedName>
        <fullName evidence="4">NHL repeat protein</fullName>
    </recommendedName>
</protein>
<evidence type="ECO:0000313" key="2">
    <source>
        <dbReference type="EMBL" id="TWT73488.1"/>
    </source>
</evidence>
<evidence type="ECO:0008006" key="4">
    <source>
        <dbReference type="Google" id="ProtNLM"/>
    </source>
</evidence>
<proteinExistence type="predicted"/>
<keyword evidence="3" id="KW-1185">Reference proteome</keyword>
<evidence type="ECO:0000256" key="1">
    <source>
        <dbReference type="SAM" id="SignalP"/>
    </source>
</evidence>
<keyword evidence="1" id="KW-0732">Signal</keyword>
<dbReference type="InterPro" id="IPR011042">
    <property type="entry name" value="6-blade_b-propeller_TolB-like"/>
</dbReference>
<feature type="signal peptide" evidence="1">
    <location>
        <begin position="1"/>
        <end position="20"/>
    </location>
</feature>
<reference evidence="2 3" key="1">
    <citation type="submission" date="2019-02" db="EMBL/GenBank/DDBJ databases">
        <title>Deep-cultivation of Planctomycetes and their phenomic and genomic characterization uncovers novel biology.</title>
        <authorList>
            <person name="Wiegand S."/>
            <person name="Jogler M."/>
            <person name="Boedeker C."/>
            <person name="Pinto D."/>
            <person name="Vollmers J."/>
            <person name="Rivas-Marin E."/>
            <person name="Kohn T."/>
            <person name="Peeters S.H."/>
            <person name="Heuer A."/>
            <person name="Rast P."/>
            <person name="Oberbeckmann S."/>
            <person name="Bunk B."/>
            <person name="Jeske O."/>
            <person name="Meyerdierks A."/>
            <person name="Storesund J.E."/>
            <person name="Kallscheuer N."/>
            <person name="Luecker S."/>
            <person name="Lage O.M."/>
            <person name="Pohl T."/>
            <person name="Merkel B.J."/>
            <person name="Hornburger P."/>
            <person name="Mueller R.-W."/>
            <person name="Bruemmer F."/>
            <person name="Labrenz M."/>
            <person name="Spormann A.M."/>
            <person name="Op Den Camp H."/>
            <person name="Overmann J."/>
            <person name="Amann R."/>
            <person name="Jetten M.S.M."/>
            <person name="Mascher T."/>
            <person name="Medema M.H."/>
            <person name="Devos D.P."/>
            <person name="Kaster A.-K."/>
            <person name="Ovreas L."/>
            <person name="Rohde M."/>
            <person name="Galperin M.Y."/>
            <person name="Jogler C."/>
        </authorList>
    </citation>
    <scope>NUCLEOTIDE SEQUENCE [LARGE SCALE GENOMIC DNA]</scope>
    <source>
        <strain evidence="2 3">Pla123a</strain>
    </source>
</reference>
<sequence length="355" mass="38292" precursor="true">MPFRTTAVLLLLCAPTAALAHDGHVHAEATPEQTSTAAPPADAVTGAGEFRFRYNAELSELPAEVNEHLVKAHGGFAKAPNGEIYFGLKNCGPVRISADLKTKTVIPSSEAVRTGGLHNTAYLNRDGGVLVLPDNEHAEIHIISKEGQDIARMGRPAVNDYYRDEANPYRPTDVEFAAGGRMVVCDGYSPGKYVLTADVDKAEYEDFYFGGAVPGDGRTSGKFSTNHGVTLDPADNALVIADRERQWLQRFNQEGEFLGSIDLVDANPCDVDFVDWQGEQLAVVGCLQGKDGEPGVVKLVRGDKVIATLRPQEDLGIKEFDHIHNAAGVVVGGKLYVLCYGWNPGCYAVLEHVSE</sequence>
<accession>A0A5C5YES1</accession>
<dbReference type="OrthoDB" id="256650at2"/>
<dbReference type="Proteomes" id="UP000318478">
    <property type="component" value="Unassembled WGS sequence"/>
</dbReference>